<feature type="coiled-coil region" evidence="2">
    <location>
        <begin position="103"/>
        <end position="154"/>
    </location>
</feature>
<dbReference type="VEuPathDB" id="VectorBase:HLOH_044304"/>
<reference evidence="3 4" key="1">
    <citation type="journal article" date="2020" name="Cell">
        <title>Large-Scale Comparative Analyses of Tick Genomes Elucidate Their Genetic Diversity and Vector Capacities.</title>
        <authorList>
            <consortium name="Tick Genome and Microbiome Consortium (TIGMIC)"/>
            <person name="Jia N."/>
            <person name="Wang J."/>
            <person name="Shi W."/>
            <person name="Du L."/>
            <person name="Sun Y."/>
            <person name="Zhan W."/>
            <person name="Jiang J.F."/>
            <person name="Wang Q."/>
            <person name="Zhang B."/>
            <person name="Ji P."/>
            <person name="Bell-Sakyi L."/>
            <person name="Cui X.M."/>
            <person name="Yuan T.T."/>
            <person name="Jiang B.G."/>
            <person name="Yang W.F."/>
            <person name="Lam T.T."/>
            <person name="Chang Q.C."/>
            <person name="Ding S.J."/>
            <person name="Wang X.J."/>
            <person name="Zhu J.G."/>
            <person name="Ruan X.D."/>
            <person name="Zhao L."/>
            <person name="Wei J.T."/>
            <person name="Ye R.Z."/>
            <person name="Que T.C."/>
            <person name="Du C.H."/>
            <person name="Zhou Y.H."/>
            <person name="Cheng J.X."/>
            <person name="Dai P.F."/>
            <person name="Guo W.B."/>
            <person name="Han X.H."/>
            <person name="Huang E.J."/>
            <person name="Li L.F."/>
            <person name="Wei W."/>
            <person name="Gao Y.C."/>
            <person name="Liu J.Z."/>
            <person name="Shao H.Z."/>
            <person name="Wang X."/>
            <person name="Wang C.C."/>
            <person name="Yang T.C."/>
            <person name="Huo Q.B."/>
            <person name="Li W."/>
            <person name="Chen H.Y."/>
            <person name="Chen S.E."/>
            <person name="Zhou L.G."/>
            <person name="Ni X.B."/>
            <person name="Tian J.H."/>
            <person name="Sheng Y."/>
            <person name="Liu T."/>
            <person name="Pan Y.S."/>
            <person name="Xia L.Y."/>
            <person name="Li J."/>
            <person name="Zhao F."/>
            <person name="Cao W.C."/>
        </authorList>
    </citation>
    <scope>NUCLEOTIDE SEQUENCE [LARGE SCALE GENOMIC DNA]</scope>
    <source>
        <strain evidence="3">HaeL-2018</strain>
    </source>
</reference>
<keyword evidence="4" id="KW-1185">Reference proteome</keyword>
<proteinExistence type="predicted"/>
<dbReference type="OrthoDB" id="5963205at2759"/>
<dbReference type="InterPro" id="IPR009533">
    <property type="entry name" value="FAM107"/>
</dbReference>
<dbReference type="OMA" id="ALITSCH"/>
<dbReference type="PANTHER" id="PTHR16768">
    <property type="entry name" value="DOWN REGULATED IN RENAL CARCINOMA 1/TU3A"/>
    <property type="match status" value="1"/>
</dbReference>
<evidence type="ECO:0000256" key="1">
    <source>
        <dbReference type="ARBA" id="ARBA00023054"/>
    </source>
</evidence>
<keyword evidence="1 2" id="KW-0175">Coiled coil</keyword>
<evidence type="ECO:0000256" key="2">
    <source>
        <dbReference type="SAM" id="Coils"/>
    </source>
</evidence>
<dbReference type="EMBL" id="JABSTR010000006">
    <property type="protein sequence ID" value="KAH9373340.1"/>
    <property type="molecule type" value="Genomic_DNA"/>
</dbReference>
<protein>
    <submittedName>
        <fullName evidence="3">Uncharacterized protein</fullName>
    </submittedName>
</protein>
<sequence length="187" mass="21566">MCGKRLCPCVRLTQRVRNLFFPAMIPEPDYSDSEDEREFRRRPVRMPGMAAAGGPTHNEAQLAHSNEDGLIVPRKLPNPCAESAERKSLHRELLFNQKIGKSVLDQKTELQKAMEKMKDEQRRKELEEERIKGRTALEKRLEEQANKLKLHEESEVIKPELPSSEESEFLRVHARVCSHTLPVDSKS</sequence>
<comment type="caution">
    <text evidence="3">The sequence shown here is derived from an EMBL/GenBank/DDBJ whole genome shotgun (WGS) entry which is preliminary data.</text>
</comment>
<dbReference type="Proteomes" id="UP000821853">
    <property type="component" value="Chromosome 4"/>
</dbReference>
<accession>A0A9J6GG56</accession>
<dbReference type="PANTHER" id="PTHR16768:SF5">
    <property type="entry name" value="FI14214P"/>
    <property type="match status" value="1"/>
</dbReference>
<gene>
    <name evidence="3" type="ORF">HPB48_018393</name>
</gene>
<dbReference type="AlphaFoldDB" id="A0A9J6GG56"/>
<organism evidence="3 4">
    <name type="scientific">Haemaphysalis longicornis</name>
    <name type="common">Bush tick</name>
    <dbReference type="NCBI Taxonomy" id="44386"/>
    <lineage>
        <taxon>Eukaryota</taxon>
        <taxon>Metazoa</taxon>
        <taxon>Ecdysozoa</taxon>
        <taxon>Arthropoda</taxon>
        <taxon>Chelicerata</taxon>
        <taxon>Arachnida</taxon>
        <taxon>Acari</taxon>
        <taxon>Parasitiformes</taxon>
        <taxon>Ixodida</taxon>
        <taxon>Ixodoidea</taxon>
        <taxon>Ixodidae</taxon>
        <taxon>Haemaphysalinae</taxon>
        <taxon>Haemaphysalis</taxon>
    </lineage>
</organism>
<dbReference type="Pfam" id="PF06625">
    <property type="entry name" value="DUF1151"/>
    <property type="match status" value="1"/>
</dbReference>
<evidence type="ECO:0000313" key="3">
    <source>
        <dbReference type="EMBL" id="KAH9373340.1"/>
    </source>
</evidence>
<evidence type="ECO:0000313" key="4">
    <source>
        <dbReference type="Proteomes" id="UP000821853"/>
    </source>
</evidence>
<name>A0A9J6GG56_HAELO</name>